<dbReference type="Pfam" id="PF17764">
    <property type="entry name" value="PriA_3primeBD"/>
    <property type="match status" value="1"/>
</dbReference>
<dbReference type="GO" id="GO:0005524">
    <property type="term" value="F:ATP binding"/>
    <property type="evidence" value="ECO:0007669"/>
    <property type="project" value="UniProtKB-UniRule"/>
</dbReference>
<dbReference type="CDD" id="cd17929">
    <property type="entry name" value="DEXHc_priA"/>
    <property type="match status" value="1"/>
</dbReference>
<dbReference type="NCBIfam" id="TIGR00595">
    <property type="entry name" value="priA"/>
    <property type="match status" value="1"/>
</dbReference>
<evidence type="ECO:0000259" key="13">
    <source>
        <dbReference type="PROSITE" id="PS51192"/>
    </source>
</evidence>
<dbReference type="InterPro" id="IPR041222">
    <property type="entry name" value="PriA_3primeBD"/>
</dbReference>
<feature type="binding site" evidence="12">
    <location>
        <position position="536"/>
    </location>
    <ligand>
        <name>Zn(2+)</name>
        <dbReference type="ChEBI" id="CHEBI:29105"/>
        <label>2</label>
    </ligand>
</feature>
<comment type="catalytic activity">
    <reaction evidence="11 12">
        <text>ATP + H2O = ADP + phosphate + H(+)</text>
        <dbReference type="Rhea" id="RHEA:13065"/>
        <dbReference type="ChEBI" id="CHEBI:15377"/>
        <dbReference type="ChEBI" id="CHEBI:15378"/>
        <dbReference type="ChEBI" id="CHEBI:30616"/>
        <dbReference type="ChEBI" id="CHEBI:43474"/>
        <dbReference type="ChEBI" id="CHEBI:456216"/>
        <dbReference type="EC" id="5.6.2.4"/>
    </reaction>
</comment>
<gene>
    <name evidence="12 15" type="primary">priA</name>
    <name evidence="15" type="ORF">G3567_03670</name>
</gene>
<comment type="cofactor">
    <cofactor evidence="12">
        <name>Zn(2+)</name>
        <dbReference type="ChEBI" id="CHEBI:29105"/>
    </cofactor>
    <text evidence="12">Binds 2 zinc ions per subunit.</text>
</comment>
<evidence type="ECO:0000256" key="8">
    <source>
        <dbReference type="ARBA" id="ARBA00022840"/>
    </source>
</evidence>
<dbReference type="RefSeq" id="WP_164003973.1">
    <property type="nucleotide sequence ID" value="NZ_JAAIKD010000002.1"/>
</dbReference>
<dbReference type="InterPro" id="IPR005259">
    <property type="entry name" value="PriA"/>
</dbReference>
<evidence type="ECO:0000256" key="9">
    <source>
        <dbReference type="ARBA" id="ARBA00023125"/>
    </source>
</evidence>
<dbReference type="Pfam" id="PF18319">
    <property type="entry name" value="Zn_ribbon_PriA"/>
    <property type="match status" value="1"/>
</dbReference>
<organism evidence="15 16">
    <name type="scientific">Psychroflexus aurantiacus</name>
    <dbReference type="NCBI Taxonomy" id="2709310"/>
    <lineage>
        <taxon>Bacteria</taxon>
        <taxon>Pseudomonadati</taxon>
        <taxon>Bacteroidota</taxon>
        <taxon>Flavobacteriia</taxon>
        <taxon>Flavobacteriales</taxon>
        <taxon>Flavobacteriaceae</taxon>
        <taxon>Psychroflexus</taxon>
    </lineage>
</organism>
<dbReference type="PROSITE" id="PS51194">
    <property type="entry name" value="HELICASE_CTER"/>
    <property type="match status" value="1"/>
</dbReference>
<dbReference type="PANTHER" id="PTHR30580">
    <property type="entry name" value="PRIMOSOMAL PROTEIN N"/>
    <property type="match status" value="1"/>
</dbReference>
<dbReference type="EMBL" id="JAAIKD010000002">
    <property type="protein sequence ID" value="NEV93247.1"/>
    <property type="molecule type" value="Genomic_DNA"/>
</dbReference>
<dbReference type="InterPro" id="IPR014001">
    <property type="entry name" value="Helicase_ATP-bd"/>
</dbReference>
<dbReference type="Pfam" id="PF00271">
    <property type="entry name" value="Helicase_C"/>
    <property type="match status" value="1"/>
</dbReference>
<dbReference type="PROSITE" id="PS51192">
    <property type="entry name" value="HELICASE_ATP_BIND_1"/>
    <property type="match status" value="1"/>
</dbReference>
<dbReference type="PANTHER" id="PTHR30580:SF0">
    <property type="entry name" value="PRIMOSOMAL PROTEIN N"/>
    <property type="match status" value="1"/>
</dbReference>
<dbReference type="InterPro" id="IPR001650">
    <property type="entry name" value="Helicase_C-like"/>
</dbReference>
<accession>A0A6B3R2F0</accession>
<evidence type="ECO:0000313" key="15">
    <source>
        <dbReference type="EMBL" id="NEV93247.1"/>
    </source>
</evidence>
<dbReference type="GO" id="GO:0043138">
    <property type="term" value="F:3'-5' DNA helicase activity"/>
    <property type="evidence" value="ECO:0007669"/>
    <property type="project" value="UniProtKB-EC"/>
</dbReference>
<keyword evidence="6 12" id="KW-0347">Helicase</keyword>
<protein>
    <recommendedName>
        <fullName evidence="12">Replication restart protein PriA</fullName>
    </recommendedName>
    <alternativeName>
        <fullName evidence="12">ATP-dependent DNA helicase PriA</fullName>
        <ecNumber evidence="12">5.6.2.4</ecNumber>
    </alternativeName>
    <alternativeName>
        <fullName evidence="12">DNA 3'-5' helicase PriA</fullName>
    </alternativeName>
</protein>
<feature type="binding site" evidence="12">
    <location>
        <position position="539"/>
    </location>
    <ligand>
        <name>Zn(2+)</name>
        <dbReference type="ChEBI" id="CHEBI:29105"/>
        <label>2</label>
    </ligand>
</feature>
<dbReference type="SMART" id="SM00490">
    <property type="entry name" value="HELICc"/>
    <property type="match status" value="1"/>
</dbReference>
<evidence type="ECO:0000256" key="10">
    <source>
        <dbReference type="ARBA" id="ARBA00023235"/>
    </source>
</evidence>
<evidence type="ECO:0000256" key="12">
    <source>
        <dbReference type="HAMAP-Rule" id="MF_00983"/>
    </source>
</evidence>
<comment type="subunit">
    <text evidence="12">Component of the replication restart primosome.</text>
</comment>
<name>A0A6B3R2F0_9FLAO</name>
<feature type="domain" description="Helicase C-terminal" evidence="14">
    <location>
        <begin position="562"/>
        <end position="716"/>
    </location>
</feature>
<comment type="function">
    <text evidence="12">Initiates the restart of stalled replication forks, which reloads the replicative helicase on sites other than the origin of replication. Recognizes and binds to abandoned replication forks and remodels them to uncover a helicase loading site. Promotes assembly of the primosome at these replication forks.</text>
</comment>
<evidence type="ECO:0000256" key="7">
    <source>
        <dbReference type="ARBA" id="ARBA00022833"/>
    </source>
</evidence>
<evidence type="ECO:0000256" key="4">
    <source>
        <dbReference type="ARBA" id="ARBA00022741"/>
    </source>
</evidence>
<comment type="catalytic activity">
    <reaction evidence="12">
        <text>Couples ATP hydrolysis with the unwinding of duplex DNA by translocating in the 3'-5' direction.</text>
        <dbReference type="EC" id="5.6.2.4"/>
    </reaction>
</comment>
<dbReference type="GO" id="GO:0006270">
    <property type="term" value="P:DNA replication initiation"/>
    <property type="evidence" value="ECO:0007669"/>
    <property type="project" value="TreeGrafter"/>
</dbReference>
<feature type="binding site" evidence="12">
    <location>
        <position position="530"/>
    </location>
    <ligand>
        <name>Zn(2+)</name>
        <dbReference type="ChEBI" id="CHEBI:29105"/>
        <label>1</label>
    </ligand>
</feature>
<feature type="binding site" evidence="12">
    <location>
        <position position="527"/>
    </location>
    <ligand>
        <name>Zn(2+)</name>
        <dbReference type="ChEBI" id="CHEBI:29105"/>
        <label>1</label>
    </ligand>
</feature>
<keyword evidence="16" id="KW-1185">Reference proteome</keyword>
<dbReference type="FunFam" id="3.40.1440.60:FF:000001">
    <property type="entry name" value="Primosomal protein N"/>
    <property type="match status" value="1"/>
</dbReference>
<feature type="binding site" evidence="12">
    <location>
        <position position="567"/>
    </location>
    <ligand>
        <name>Zn(2+)</name>
        <dbReference type="ChEBI" id="CHEBI:29105"/>
        <label>1</label>
    </ligand>
</feature>
<dbReference type="AlphaFoldDB" id="A0A6B3R2F0"/>
<keyword evidence="2 12" id="KW-0235">DNA replication</keyword>
<keyword evidence="1 12" id="KW-0639">Primosome</keyword>
<feature type="binding site" evidence="12">
    <location>
        <position position="570"/>
    </location>
    <ligand>
        <name>Zn(2+)</name>
        <dbReference type="ChEBI" id="CHEBI:29105"/>
        <label>1</label>
    </ligand>
</feature>
<dbReference type="SMART" id="SM00487">
    <property type="entry name" value="DEXDc"/>
    <property type="match status" value="1"/>
</dbReference>
<dbReference type="GO" id="GO:0006269">
    <property type="term" value="P:DNA replication, synthesis of primer"/>
    <property type="evidence" value="ECO:0007669"/>
    <property type="project" value="UniProtKB-KW"/>
</dbReference>
<proteinExistence type="inferred from homology"/>
<dbReference type="HAMAP" id="MF_00983">
    <property type="entry name" value="PriA"/>
    <property type="match status" value="1"/>
</dbReference>
<keyword evidence="7 12" id="KW-0862">Zinc</keyword>
<dbReference type="InterPro" id="IPR011545">
    <property type="entry name" value="DEAD/DEAH_box_helicase_dom"/>
</dbReference>
<keyword evidence="4 12" id="KW-0547">Nucleotide-binding</keyword>
<dbReference type="CDD" id="cd18804">
    <property type="entry name" value="SF2_C_priA"/>
    <property type="match status" value="1"/>
</dbReference>
<dbReference type="Proteomes" id="UP000478505">
    <property type="component" value="Unassembled WGS sequence"/>
</dbReference>
<keyword evidence="8 12" id="KW-0067">ATP-binding</keyword>
<keyword evidence="10 12" id="KW-0413">Isomerase</keyword>
<evidence type="ECO:0000259" key="14">
    <source>
        <dbReference type="PROSITE" id="PS51194"/>
    </source>
</evidence>
<dbReference type="Pfam" id="PF18074">
    <property type="entry name" value="PriA_C"/>
    <property type="match status" value="1"/>
</dbReference>
<comment type="similarity">
    <text evidence="12">Belongs to the helicase family. PriA subfamily.</text>
</comment>
<dbReference type="GO" id="GO:0006310">
    <property type="term" value="P:DNA recombination"/>
    <property type="evidence" value="ECO:0007669"/>
    <property type="project" value="InterPro"/>
</dbReference>
<dbReference type="GO" id="GO:0006302">
    <property type="term" value="P:double-strand break repair"/>
    <property type="evidence" value="ECO:0007669"/>
    <property type="project" value="InterPro"/>
</dbReference>
<dbReference type="InterPro" id="IPR027417">
    <property type="entry name" value="P-loop_NTPase"/>
</dbReference>
<dbReference type="GO" id="GO:1990077">
    <property type="term" value="C:primosome complex"/>
    <property type="evidence" value="ECO:0007669"/>
    <property type="project" value="UniProtKB-UniRule"/>
</dbReference>
<dbReference type="FunFam" id="3.40.50.300:FF:000489">
    <property type="entry name" value="Primosome assembly protein PriA"/>
    <property type="match status" value="1"/>
</dbReference>
<comment type="caution">
    <text evidence="15">The sequence shown here is derived from an EMBL/GenBank/DDBJ whole genome shotgun (WGS) entry which is preliminary data.</text>
</comment>
<dbReference type="GO" id="GO:0016787">
    <property type="term" value="F:hydrolase activity"/>
    <property type="evidence" value="ECO:0007669"/>
    <property type="project" value="UniProtKB-KW"/>
</dbReference>
<dbReference type="InterPro" id="IPR040498">
    <property type="entry name" value="PriA_CRR"/>
</dbReference>
<evidence type="ECO:0000256" key="2">
    <source>
        <dbReference type="ARBA" id="ARBA00022705"/>
    </source>
</evidence>
<sequence>MPFYIDVIVPLALDQRFTYSITDEERQRLELGMRVAVPFGKRKVYTSIVAHIHEKPPLRYEAKPVEELLDNTPTVTAYQLKLWKWMADYYLCTEGEILKSALPSALLIESETVIEPHPDFDLTAIDEAEELNDSEYLILQALQKQSLLKISEIILILDKKTIFPVINAMAEKGMILINQELNRQYKPKLQKYIKLADHFASETELPGLLESLERAKKQKQALLKLFSLEAQTKQPVSAKVLKEEAGVSEAVVKALVDKSIFEEYYVRKDRVVYQGEASSSKINLNEYQQKALEDIEHGFEKLPVCLLKGVTSSGKTEVYIKLIEKVVNQGKQVLYLLPEIALTTQLIQRLQDFFGDEVLVYHSKYSVNERVEVYRHILEDSKGKIVIGARSSIFLPFQNLGLVVVDEAHESSFKQFDPAPRYHARDTAIVLASFFKAKTLLGTATPSLESFYNVKQDKYAFAQLSRRFGNVVPPKVELVDLKDQQRKQKMTGHFSETLIKAIETTLKEGQQVILFQNRRGYSPILECNTCGHAPQCPNCDVSLTYHKHNNTLRCHYCGYHIAMQTKCMACGSNDITTKGFGTEQIETELNSLFENKVIKRMDLDTTRGKYAYEKIISAFENREIDILVGTQMLTKGLDFRHVKLVGVMNADSLLNFPDFRAHERSFQLLVQVAGRAGRTEEQGQVLIQTYNPYHRILQQVTTNSYDEMFKEQLDERRHFKYPPLYRMVKVTFKSRDLNKLNQASDWLALYYRQIFTSHVLGPEFPGISRIRNEYHKNILIKIPQEQSLSKTKYYLKTGVDKFKSIAQFRSVKVILNVDPY</sequence>
<feature type="domain" description="Helicase ATP-binding" evidence="13">
    <location>
        <begin position="296"/>
        <end position="464"/>
    </location>
</feature>
<evidence type="ECO:0000256" key="6">
    <source>
        <dbReference type="ARBA" id="ARBA00022806"/>
    </source>
</evidence>
<keyword evidence="3 12" id="KW-0479">Metal-binding</keyword>
<evidence type="ECO:0000256" key="5">
    <source>
        <dbReference type="ARBA" id="ARBA00022801"/>
    </source>
</evidence>
<dbReference type="InterPro" id="IPR042115">
    <property type="entry name" value="PriA_3primeBD_sf"/>
</dbReference>
<evidence type="ECO:0000256" key="11">
    <source>
        <dbReference type="ARBA" id="ARBA00048988"/>
    </source>
</evidence>
<dbReference type="EC" id="5.6.2.4" evidence="12"/>
<dbReference type="GO" id="GO:0008270">
    <property type="term" value="F:zinc ion binding"/>
    <property type="evidence" value="ECO:0007669"/>
    <property type="project" value="UniProtKB-UniRule"/>
</dbReference>
<dbReference type="Pfam" id="PF00270">
    <property type="entry name" value="DEAD"/>
    <property type="match status" value="1"/>
</dbReference>
<keyword evidence="5 12" id="KW-0378">Hydrolase</keyword>
<dbReference type="Gene3D" id="3.40.1440.60">
    <property type="entry name" value="PriA, 3(prime) DNA-binding domain"/>
    <property type="match status" value="1"/>
</dbReference>
<feature type="binding site" evidence="12">
    <location>
        <position position="557"/>
    </location>
    <ligand>
        <name>Zn(2+)</name>
        <dbReference type="ChEBI" id="CHEBI:29105"/>
        <label>2</label>
    </ligand>
</feature>
<evidence type="ECO:0000256" key="1">
    <source>
        <dbReference type="ARBA" id="ARBA00022515"/>
    </source>
</evidence>
<keyword evidence="9 12" id="KW-0238">DNA-binding</keyword>
<reference evidence="15 16" key="1">
    <citation type="submission" date="2020-02" db="EMBL/GenBank/DDBJ databases">
        <title>Flavobacteriaceae Psychroflexus bacterium YR1-1, complete genome.</title>
        <authorList>
            <person name="Li Y."/>
            <person name="Wu S."/>
        </authorList>
    </citation>
    <scope>NUCLEOTIDE SEQUENCE [LARGE SCALE GENOMIC DNA]</scope>
    <source>
        <strain evidence="15 16">YR1-1</strain>
    </source>
</reference>
<feature type="binding site" evidence="12">
    <location>
        <position position="554"/>
    </location>
    <ligand>
        <name>Zn(2+)</name>
        <dbReference type="ChEBI" id="CHEBI:29105"/>
        <label>2</label>
    </ligand>
</feature>
<evidence type="ECO:0000256" key="3">
    <source>
        <dbReference type="ARBA" id="ARBA00022723"/>
    </source>
</evidence>
<dbReference type="InterPro" id="IPR041236">
    <property type="entry name" value="PriA_C"/>
</dbReference>
<dbReference type="Gene3D" id="3.40.50.300">
    <property type="entry name" value="P-loop containing nucleotide triphosphate hydrolases"/>
    <property type="match status" value="2"/>
</dbReference>
<evidence type="ECO:0000313" key="16">
    <source>
        <dbReference type="Proteomes" id="UP000478505"/>
    </source>
</evidence>
<dbReference type="SUPFAM" id="SSF52540">
    <property type="entry name" value="P-loop containing nucleoside triphosphate hydrolases"/>
    <property type="match status" value="1"/>
</dbReference>
<dbReference type="GO" id="GO:0003677">
    <property type="term" value="F:DNA binding"/>
    <property type="evidence" value="ECO:0007669"/>
    <property type="project" value="UniProtKB-UniRule"/>
</dbReference>